<comment type="caution">
    <text evidence="9">The sequence shown here is derived from an EMBL/GenBank/DDBJ whole genome shotgun (WGS) entry which is preliminary data.</text>
</comment>
<keyword evidence="6 7" id="KW-0472">Membrane</keyword>
<keyword evidence="5 7" id="KW-1133">Transmembrane helix</keyword>
<dbReference type="InterPro" id="IPR038869">
    <property type="entry name" value="DLT1"/>
</dbReference>
<feature type="compositionally biased region" description="Polar residues" evidence="8">
    <location>
        <begin position="424"/>
        <end position="437"/>
    </location>
</feature>
<comment type="function">
    <text evidence="1 7">Required for growth under high-pressure and low-temperature conditions.</text>
</comment>
<evidence type="ECO:0000256" key="1">
    <source>
        <dbReference type="ARBA" id="ARBA00002489"/>
    </source>
</evidence>
<gene>
    <name evidence="7" type="primary">DLT1</name>
    <name evidence="9" type="ORF">BJX66DRAFT_295587</name>
</gene>
<dbReference type="Proteomes" id="UP001610563">
    <property type="component" value="Unassembled WGS sequence"/>
</dbReference>
<evidence type="ECO:0000313" key="10">
    <source>
        <dbReference type="Proteomes" id="UP001610563"/>
    </source>
</evidence>
<name>A0ABR4GHA9_9EURO</name>
<evidence type="ECO:0000256" key="7">
    <source>
        <dbReference type="RuleBase" id="RU367100"/>
    </source>
</evidence>
<feature type="transmembrane region" description="Helical" evidence="7">
    <location>
        <begin position="26"/>
        <end position="48"/>
    </location>
</feature>
<evidence type="ECO:0000256" key="6">
    <source>
        <dbReference type="ARBA" id="ARBA00023136"/>
    </source>
</evidence>
<accession>A0ABR4GHA9</accession>
<feature type="region of interest" description="Disordered" evidence="8">
    <location>
        <begin position="1"/>
        <end position="20"/>
    </location>
</feature>
<feature type="transmembrane region" description="Helical" evidence="7">
    <location>
        <begin position="60"/>
        <end position="82"/>
    </location>
</feature>
<evidence type="ECO:0000313" key="9">
    <source>
        <dbReference type="EMBL" id="KAL2798427.1"/>
    </source>
</evidence>
<feature type="region of interest" description="Disordered" evidence="8">
    <location>
        <begin position="411"/>
        <end position="465"/>
    </location>
</feature>
<keyword evidence="10" id="KW-1185">Reference proteome</keyword>
<sequence length="487" mass="52908">MTPSSTPSTHVTPTSQKPSSTLTTTLLNYAVFTFLSIILLCLIILTPADAIYQCYVTHRLTNIFIITGGYVVTFLLVVLIYATRIYTNRTVLSGIPKAWIPIEREDVGKSVRRLVVEGLRRSALVAHGARPRDLSTQDTAAGARGVSGDDGGYGIRAVNSADGGEEIRGLLRGFDYDIDPAHPPWGVVEHPGWSAPSAAPSATGGQLPPDLCYRTVVRELPHLIEAKAVSLAPPDPIFSSSTNHLHTDDWVRTEEEIEGNIPDTRIVEILRRSATTSLREYMQHLTELGVINPPESGTEFLSLYERARFSGRDLHESEFRELMGVFADVLRGMRFSPEHLDSDHPFLGMDLDPIRRRGTSLFASETQSESILGPSDEEGETETDTLGSASISLPASSPAYGFARHQRFANENLDGASRGRNPRGSPQWTSRTPSTHSLRPVRSHVSGGSGSTMSSSSGSGSGGSVIRLADARTENASGLPYVIHNHR</sequence>
<protein>
    <recommendedName>
        <fullName evidence="3 7">Defect at low temperature protein 1</fullName>
    </recommendedName>
</protein>
<feature type="compositionally biased region" description="Low complexity" evidence="8">
    <location>
        <begin position="1"/>
        <end position="15"/>
    </location>
</feature>
<keyword evidence="4 7" id="KW-0812">Transmembrane</keyword>
<feature type="region of interest" description="Disordered" evidence="8">
    <location>
        <begin position="362"/>
        <end position="392"/>
    </location>
</feature>
<comment type="subcellular location">
    <subcellularLocation>
        <location evidence="7">Membrane</location>
        <topology evidence="7">Multi-pass membrane protein</topology>
    </subcellularLocation>
</comment>
<organism evidence="9 10">
    <name type="scientific">Aspergillus keveii</name>
    <dbReference type="NCBI Taxonomy" id="714993"/>
    <lineage>
        <taxon>Eukaryota</taxon>
        <taxon>Fungi</taxon>
        <taxon>Dikarya</taxon>
        <taxon>Ascomycota</taxon>
        <taxon>Pezizomycotina</taxon>
        <taxon>Eurotiomycetes</taxon>
        <taxon>Eurotiomycetidae</taxon>
        <taxon>Eurotiales</taxon>
        <taxon>Aspergillaceae</taxon>
        <taxon>Aspergillus</taxon>
        <taxon>Aspergillus subgen. Nidulantes</taxon>
    </lineage>
</organism>
<reference evidence="9 10" key="1">
    <citation type="submission" date="2024-07" db="EMBL/GenBank/DDBJ databases">
        <title>Section-level genome sequencing and comparative genomics of Aspergillus sections Usti and Cavernicolus.</title>
        <authorList>
            <consortium name="Lawrence Berkeley National Laboratory"/>
            <person name="Nybo J.L."/>
            <person name="Vesth T.C."/>
            <person name="Theobald S."/>
            <person name="Frisvad J.C."/>
            <person name="Larsen T.O."/>
            <person name="Kjaerboelling I."/>
            <person name="Rothschild-Mancinelli K."/>
            <person name="Lyhne E.K."/>
            <person name="Kogle M.E."/>
            <person name="Barry K."/>
            <person name="Clum A."/>
            <person name="Na H."/>
            <person name="Ledsgaard L."/>
            <person name="Lin J."/>
            <person name="Lipzen A."/>
            <person name="Kuo A."/>
            <person name="Riley R."/>
            <person name="Mondo S."/>
            <person name="Labutti K."/>
            <person name="Haridas S."/>
            <person name="Pangalinan J."/>
            <person name="Salamov A.A."/>
            <person name="Simmons B.A."/>
            <person name="Magnuson J.K."/>
            <person name="Chen J."/>
            <person name="Drula E."/>
            <person name="Henrissat B."/>
            <person name="Wiebenga A."/>
            <person name="Lubbers R.J."/>
            <person name="Gomes A.C."/>
            <person name="Makela M.R."/>
            <person name="Stajich J."/>
            <person name="Grigoriev I.V."/>
            <person name="Mortensen U.H."/>
            <person name="De Vries R.P."/>
            <person name="Baker S.E."/>
            <person name="Andersen M.R."/>
        </authorList>
    </citation>
    <scope>NUCLEOTIDE SEQUENCE [LARGE SCALE GENOMIC DNA]</scope>
    <source>
        <strain evidence="9 10">CBS 209.92</strain>
    </source>
</reference>
<evidence type="ECO:0000256" key="2">
    <source>
        <dbReference type="ARBA" id="ARBA00005550"/>
    </source>
</evidence>
<evidence type="ECO:0000256" key="5">
    <source>
        <dbReference type="ARBA" id="ARBA00022989"/>
    </source>
</evidence>
<dbReference type="EMBL" id="JBFTWV010000013">
    <property type="protein sequence ID" value="KAL2798427.1"/>
    <property type="molecule type" value="Genomic_DNA"/>
</dbReference>
<comment type="similarity">
    <text evidence="2 7">Belongs to the DLT1 family.</text>
</comment>
<dbReference type="PANTHER" id="PTHR40021">
    <property type="entry name" value="DEFECT AT LOW TEMPERATURE PROTEIN 1"/>
    <property type="match status" value="1"/>
</dbReference>
<proteinExistence type="inferred from homology"/>
<evidence type="ECO:0000256" key="4">
    <source>
        <dbReference type="ARBA" id="ARBA00022692"/>
    </source>
</evidence>
<dbReference type="PANTHER" id="PTHR40021:SF1">
    <property type="entry name" value="DEFECT AT LOW TEMPERATURE PROTEIN 1"/>
    <property type="match status" value="1"/>
</dbReference>
<evidence type="ECO:0000256" key="8">
    <source>
        <dbReference type="SAM" id="MobiDB-lite"/>
    </source>
</evidence>
<evidence type="ECO:0000256" key="3">
    <source>
        <dbReference type="ARBA" id="ARBA00021353"/>
    </source>
</evidence>